<dbReference type="RefSeq" id="XP_017346470.1">
    <property type="nucleotide sequence ID" value="XM_017490981.3"/>
</dbReference>
<evidence type="ECO:0000256" key="3">
    <source>
        <dbReference type="ARBA" id="ARBA00022833"/>
    </source>
</evidence>
<feature type="compositionally biased region" description="Basic and acidic residues" evidence="5">
    <location>
        <begin position="23"/>
        <end position="79"/>
    </location>
</feature>
<dbReference type="KEGG" id="ipu:108277924"/>
<gene>
    <name evidence="9 10" type="primary">rnf183</name>
</gene>
<feature type="region of interest" description="Disordered" evidence="5">
    <location>
        <begin position="1"/>
        <end position="94"/>
    </location>
</feature>
<keyword evidence="6" id="KW-0812">Transmembrane</keyword>
<keyword evidence="6" id="KW-1133">Transmembrane helix</keyword>
<keyword evidence="2 4" id="KW-0863">Zinc-finger</keyword>
<keyword evidence="3" id="KW-0862">Zinc</keyword>
<evidence type="ECO:0000256" key="6">
    <source>
        <dbReference type="SAM" id="Phobius"/>
    </source>
</evidence>
<organism evidence="8 9">
    <name type="scientific">Ictalurus punctatus</name>
    <name type="common">Channel catfish</name>
    <name type="synonym">Silurus punctatus</name>
    <dbReference type="NCBI Taxonomy" id="7998"/>
    <lineage>
        <taxon>Eukaryota</taxon>
        <taxon>Metazoa</taxon>
        <taxon>Chordata</taxon>
        <taxon>Craniata</taxon>
        <taxon>Vertebrata</taxon>
        <taxon>Euteleostomi</taxon>
        <taxon>Actinopterygii</taxon>
        <taxon>Neopterygii</taxon>
        <taxon>Teleostei</taxon>
        <taxon>Ostariophysi</taxon>
        <taxon>Siluriformes</taxon>
        <taxon>Ictaluridae</taxon>
        <taxon>Ictalurus</taxon>
    </lineage>
</organism>
<dbReference type="PANTHER" id="PTHR22791">
    <property type="entry name" value="RING-TYPE DOMAIN-CONTAINING PROTEIN"/>
    <property type="match status" value="1"/>
</dbReference>
<feature type="domain" description="RING-type" evidence="7">
    <location>
        <begin position="103"/>
        <end position="150"/>
    </location>
</feature>
<dbReference type="PROSITE" id="PS00518">
    <property type="entry name" value="ZF_RING_1"/>
    <property type="match status" value="1"/>
</dbReference>
<dbReference type="GO" id="GO:0016567">
    <property type="term" value="P:protein ubiquitination"/>
    <property type="evidence" value="ECO:0007669"/>
    <property type="project" value="TreeGrafter"/>
</dbReference>
<evidence type="ECO:0000313" key="8">
    <source>
        <dbReference type="Proteomes" id="UP000221080"/>
    </source>
</evidence>
<dbReference type="OrthoDB" id="342730at2759"/>
<dbReference type="InterPro" id="IPR027370">
    <property type="entry name" value="Znf-RING_euk"/>
</dbReference>
<reference evidence="9 10" key="2">
    <citation type="submission" date="2025-04" db="UniProtKB">
        <authorList>
            <consortium name="RefSeq"/>
        </authorList>
    </citation>
    <scope>IDENTIFICATION</scope>
    <source>
        <tissue evidence="9 10">Blood</tissue>
    </source>
</reference>
<dbReference type="GeneTree" id="ENSGT00940000166999"/>
<feature type="transmembrane region" description="Helical" evidence="6">
    <location>
        <begin position="249"/>
        <end position="274"/>
    </location>
</feature>
<accession>A0A2D0SUV8</accession>
<dbReference type="InterPro" id="IPR017907">
    <property type="entry name" value="Znf_RING_CS"/>
</dbReference>
<dbReference type="InterPro" id="IPR013083">
    <property type="entry name" value="Znf_RING/FYVE/PHD"/>
</dbReference>
<reference evidence="8" key="1">
    <citation type="journal article" date="2016" name="Nat. Commun.">
        <title>The channel catfish genome sequence provides insights into the evolution of scale formation in teleosts.</title>
        <authorList>
            <person name="Liu Z."/>
            <person name="Liu S."/>
            <person name="Yao J."/>
            <person name="Bao L."/>
            <person name="Zhang J."/>
            <person name="Li Y."/>
            <person name="Jiang C."/>
            <person name="Sun L."/>
            <person name="Wang R."/>
            <person name="Zhang Y."/>
            <person name="Zhou T."/>
            <person name="Zeng Q."/>
            <person name="Fu Q."/>
            <person name="Gao S."/>
            <person name="Li N."/>
            <person name="Koren S."/>
            <person name="Jiang Y."/>
            <person name="Zimin A."/>
            <person name="Xu P."/>
            <person name="Phillippy A.M."/>
            <person name="Geng X."/>
            <person name="Song L."/>
            <person name="Sun F."/>
            <person name="Li C."/>
            <person name="Wang X."/>
            <person name="Chen A."/>
            <person name="Jin Y."/>
            <person name="Yuan Z."/>
            <person name="Yang Y."/>
            <person name="Tan S."/>
            <person name="Peatman E."/>
            <person name="Lu J."/>
            <person name="Qin Z."/>
            <person name="Dunham R."/>
            <person name="Li Z."/>
            <person name="Sonstegard T."/>
            <person name="Feng J."/>
            <person name="Danzmann R.G."/>
            <person name="Schroeder S."/>
            <person name="Scheffler B."/>
            <person name="Duke M.V."/>
            <person name="Ballard L."/>
            <person name="Kucuktas H."/>
            <person name="Kaltenboeck L."/>
            <person name="Liu H."/>
            <person name="Armbruster J."/>
            <person name="Xie Y."/>
            <person name="Kirby M.L."/>
            <person name="Tian Y."/>
            <person name="Flanagan M.E."/>
            <person name="Mu W."/>
            <person name="Waldbieser G.C."/>
        </authorList>
    </citation>
    <scope>NUCLEOTIDE SEQUENCE [LARGE SCALE GENOMIC DNA]</scope>
    <source>
        <strain evidence="8">SDA103</strain>
    </source>
</reference>
<dbReference type="PROSITE" id="PS50089">
    <property type="entry name" value="ZF_RING_2"/>
    <property type="match status" value="1"/>
</dbReference>
<dbReference type="Pfam" id="PF13445">
    <property type="entry name" value="zf-RING_UBOX"/>
    <property type="match status" value="1"/>
</dbReference>
<dbReference type="GO" id="GO:0008270">
    <property type="term" value="F:zinc ion binding"/>
    <property type="evidence" value="ECO:0007669"/>
    <property type="project" value="UniProtKB-KW"/>
</dbReference>
<evidence type="ECO:0000256" key="5">
    <source>
        <dbReference type="SAM" id="MobiDB-lite"/>
    </source>
</evidence>
<dbReference type="Proteomes" id="UP000221080">
    <property type="component" value="Chromosome 17"/>
</dbReference>
<dbReference type="PANTHER" id="PTHR22791:SF9">
    <property type="entry name" value="RING FINGER PROTEIN 183"/>
    <property type="match status" value="1"/>
</dbReference>
<dbReference type="InterPro" id="IPR001841">
    <property type="entry name" value="Znf_RING"/>
</dbReference>
<keyword evidence="1" id="KW-0479">Metal-binding</keyword>
<dbReference type="SUPFAM" id="SSF57850">
    <property type="entry name" value="RING/U-box"/>
    <property type="match status" value="1"/>
</dbReference>
<evidence type="ECO:0000313" key="9">
    <source>
        <dbReference type="RefSeq" id="XP_017346469.1"/>
    </source>
</evidence>
<proteinExistence type="predicted"/>
<dbReference type="AlphaFoldDB" id="A0A2D0SUV8"/>
<evidence type="ECO:0000313" key="10">
    <source>
        <dbReference type="RefSeq" id="XP_017346470.1"/>
    </source>
</evidence>
<dbReference type="SMART" id="SM00184">
    <property type="entry name" value="RING"/>
    <property type="match status" value="1"/>
</dbReference>
<sequence>MTDNQASEGGDQEKCRPNIKPQYDQKDSNQQKTPEKPEKCETQHRRSRSSDSERRGRQRERAGEHGGQRERGRSEESRRSSKRSNSGRGINHYPQDNLDETECPICFCHYDNVFKTPKLLSCGHTFCLECLARINVLSVEIKKLSCPVCRELTEIRHGRDLPHLGNNEHVFRKLPPQMQKAQSVRFNRSKGKLVLKNTTLTGCFSKKNTVLPVGAVEEGLSSATIINVGRPPNRVSSRMGRMFQSNNCYYTVVVSIIVVAVALVIVGILTFVVIPSLMNGRKNGESGNMDG</sequence>
<dbReference type="Gene3D" id="3.30.40.10">
    <property type="entry name" value="Zinc/RING finger domain, C3HC4 (zinc finger)"/>
    <property type="match status" value="1"/>
</dbReference>
<evidence type="ECO:0000259" key="7">
    <source>
        <dbReference type="PROSITE" id="PS50089"/>
    </source>
</evidence>
<dbReference type="CTD" id="138065"/>
<dbReference type="GeneID" id="108277924"/>
<keyword evidence="8" id="KW-1185">Reference proteome</keyword>
<evidence type="ECO:0000256" key="4">
    <source>
        <dbReference type="PROSITE-ProRule" id="PRU00175"/>
    </source>
</evidence>
<dbReference type="RefSeq" id="XP_017346469.1">
    <property type="nucleotide sequence ID" value="XM_017490980.3"/>
</dbReference>
<evidence type="ECO:0000256" key="2">
    <source>
        <dbReference type="ARBA" id="ARBA00022771"/>
    </source>
</evidence>
<keyword evidence="6" id="KW-0472">Membrane</keyword>
<protein>
    <submittedName>
        <fullName evidence="9 10">E3 ubiquitin-protein ligase RNF183</fullName>
    </submittedName>
</protein>
<dbReference type="GO" id="GO:0061630">
    <property type="term" value="F:ubiquitin protein ligase activity"/>
    <property type="evidence" value="ECO:0007669"/>
    <property type="project" value="TreeGrafter"/>
</dbReference>
<dbReference type="InterPro" id="IPR051435">
    <property type="entry name" value="RING_finger_E3_ubiq-ligases"/>
</dbReference>
<evidence type="ECO:0000256" key="1">
    <source>
        <dbReference type="ARBA" id="ARBA00022723"/>
    </source>
</evidence>
<name>A0A2D0SUV8_ICTPU</name>